<dbReference type="InterPro" id="IPR036390">
    <property type="entry name" value="WH_DNA-bd_sf"/>
</dbReference>
<sequence>MDTHALFQQFVTFTDAVHQATHDFTRDVRDASITPVQYHILEYIALHQPVTLSQISECQQMSMPNTSREIRKLSEKYLCEKVIADEDRRKQYIRLSPQGENMMHEAFARIEERFLARLGRISASEKEEMEQAMDLLAKKIFKHK</sequence>
<dbReference type="PANTHER" id="PTHR33164">
    <property type="entry name" value="TRANSCRIPTIONAL REGULATOR, MARR FAMILY"/>
    <property type="match status" value="1"/>
</dbReference>
<proteinExistence type="predicted"/>
<dbReference type="Pfam" id="PF12802">
    <property type="entry name" value="MarR_2"/>
    <property type="match status" value="1"/>
</dbReference>
<organism evidence="3 4">
    <name type="scientific">Paenibacillus shirakamiensis</name>
    <dbReference type="NCBI Taxonomy" id="1265935"/>
    <lineage>
        <taxon>Bacteria</taxon>
        <taxon>Bacillati</taxon>
        <taxon>Bacillota</taxon>
        <taxon>Bacilli</taxon>
        <taxon>Bacillales</taxon>
        <taxon>Paenibacillaceae</taxon>
        <taxon>Paenibacillus</taxon>
    </lineage>
</organism>
<evidence type="ECO:0000259" key="2">
    <source>
        <dbReference type="PROSITE" id="PS50995"/>
    </source>
</evidence>
<dbReference type="GO" id="GO:0003677">
    <property type="term" value="F:DNA binding"/>
    <property type="evidence" value="ECO:0007669"/>
    <property type="project" value="UniProtKB-KW"/>
</dbReference>
<dbReference type="SUPFAM" id="SSF46785">
    <property type="entry name" value="Winged helix' DNA-binding domain"/>
    <property type="match status" value="1"/>
</dbReference>
<keyword evidence="4" id="KW-1185">Reference proteome</keyword>
<dbReference type="PANTHER" id="PTHR33164:SF43">
    <property type="entry name" value="HTH-TYPE TRANSCRIPTIONAL REPRESSOR YETL"/>
    <property type="match status" value="1"/>
</dbReference>
<evidence type="ECO:0000256" key="1">
    <source>
        <dbReference type="ARBA" id="ARBA00023125"/>
    </source>
</evidence>
<keyword evidence="1 3" id="KW-0238">DNA-binding</keyword>
<comment type="caution">
    <text evidence="3">The sequence shown here is derived from an EMBL/GenBank/DDBJ whole genome shotgun (WGS) entry which is preliminary data.</text>
</comment>
<reference evidence="3 4" key="1">
    <citation type="submission" date="2021-03" db="EMBL/GenBank/DDBJ databases">
        <title>Genomic Encyclopedia of Type Strains, Phase IV (KMG-IV): sequencing the most valuable type-strain genomes for metagenomic binning, comparative biology and taxonomic classification.</title>
        <authorList>
            <person name="Goeker M."/>
        </authorList>
    </citation>
    <scope>NUCLEOTIDE SEQUENCE [LARGE SCALE GENOMIC DNA]</scope>
    <source>
        <strain evidence="3 4">DSM 26806</strain>
    </source>
</reference>
<gene>
    <name evidence="3" type="ORF">J2Z69_003062</name>
</gene>
<dbReference type="InterPro" id="IPR000835">
    <property type="entry name" value="HTH_MarR-typ"/>
</dbReference>
<dbReference type="RefSeq" id="WP_209864301.1">
    <property type="nucleotide sequence ID" value="NZ_JAGGLD010000005.1"/>
</dbReference>
<dbReference type="EMBL" id="JAGGLD010000005">
    <property type="protein sequence ID" value="MBP2002006.1"/>
    <property type="molecule type" value="Genomic_DNA"/>
</dbReference>
<accession>A0ABS4JLN7</accession>
<dbReference type="InterPro" id="IPR036388">
    <property type="entry name" value="WH-like_DNA-bd_sf"/>
</dbReference>
<dbReference type="Proteomes" id="UP001519288">
    <property type="component" value="Unassembled WGS sequence"/>
</dbReference>
<evidence type="ECO:0000313" key="3">
    <source>
        <dbReference type="EMBL" id="MBP2002006.1"/>
    </source>
</evidence>
<dbReference type="Gene3D" id="1.10.10.10">
    <property type="entry name" value="Winged helix-like DNA-binding domain superfamily/Winged helix DNA-binding domain"/>
    <property type="match status" value="1"/>
</dbReference>
<dbReference type="InterPro" id="IPR039422">
    <property type="entry name" value="MarR/SlyA-like"/>
</dbReference>
<dbReference type="SMART" id="SM00347">
    <property type="entry name" value="HTH_MARR"/>
    <property type="match status" value="1"/>
</dbReference>
<name>A0ABS4JLN7_9BACL</name>
<evidence type="ECO:0000313" key="4">
    <source>
        <dbReference type="Proteomes" id="UP001519288"/>
    </source>
</evidence>
<protein>
    <submittedName>
        <fullName evidence="3">DNA-binding MarR family transcriptional regulator</fullName>
    </submittedName>
</protein>
<dbReference type="PROSITE" id="PS50995">
    <property type="entry name" value="HTH_MARR_2"/>
    <property type="match status" value="1"/>
</dbReference>
<feature type="domain" description="HTH marR-type" evidence="2">
    <location>
        <begin position="3"/>
        <end position="138"/>
    </location>
</feature>